<protein>
    <submittedName>
        <fullName evidence="1">Uncharacterized protein</fullName>
    </submittedName>
</protein>
<reference evidence="1 2" key="1">
    <citation type="submission" date="2024-01" db="EMBL/GenBank/DDBJ databases">
        <title>The genomes of 5 underutilized Papilionoideae crops provide insights into root nodulation and disease resistanc.</title>
        <authorList>
            <person name="Jiang F."/>
        </authorList>
    </citation>
    <scope>NUCLEOTIDE SEQUENCE [LARGE SCALE GENOMIC DNA]</scope>
    <source>
        <strain evidence="1">DUOXIRENSHENG_FW03</strain>
        <tissue evidence="1">Leaves</tissue>
    </source>
</reference>
<evidence type="ECO:0000313" key="2">
    <source>
        <dbReference type="Proteomes" id="UP001386955"/>
    </source>
</evidence>
<comment type="caution">
    <text evidence="1">The sequence shown here is derived from an EMBL/GenBank/DDBJ whole genome shotgun (WGS) entry which is preliminary data.</text>
</comment>
<evidence type="ECO:0000313" key="1">
    <source>
        <dbReference type="EMBL" id="KAK7411869.1"/>
    </source>
</evidence>
<keyword evidence="2" id="KW-1185">Reference proteome</keyword>
<dbReference type="AlphaFoldDB" id="A0AAN9XWU3"/>
<sequence length="69" mass="7964">MVSKAEVQKGQLRITEKVQLLFMKFSYYPLNKIECSNLVETRGEVPCGAEEAQVEMESKVLDNKEVRRD</sequence>
<organism evidence="1 2">
    <name type="scientific">Psophocarpus tetragonolobus</name>
    <name type="common">Winged bean</name>
    <name type="synonym">Dolichos tetragonolobus</name>
    <dbReference type="NCBI Taxonomy" id="3891"/>
    <lineage>
        <taxon>Eukaryota</taxon>
        <taxon>Viridiplantae</taxon>
        <taxon>Streptophyta</taxon>
        <taxon>Embryophyta</taxon>
        <taxon>Tracheophyta</taxon>
        <taxon>Spermatophyta</taxon>
        <taxon>Magnoliopsida</taxon>
        <taxon>eudicotyledons</taxon>
        <taxon>Gunneridae</taxon>
        <taxon>Pentapetalae</taxon>
        <taxon>rosids</taxon>
        <taxon>fabids</taxon>
        <taxon>Fabales</taxon>
        <taxon>Fabaceae</taxon>
        <taxon>Papilionoideae</taxon>
        <taxon>50 kb inversion clade</taxon>
        <taxon>NPAAA clade</taxon>
        <taxon>indigoferoid/millettioid clade</taxon>
        <taxon>Phaseoleae</taxon>
        <taxon>Psophocarpus</taxon>
    </lineage>
</organism>
<dbReference type="EMBL" id="JAYMYS010000001">
    <property type="protein sequence ID" value="KAK7411869.1"/>
    <property type="molecule type" value="Genomic_DNA"/>
</dbReference>
<gene>
    <name evidence="1" type="ORF">VNO78_03312</name>
</gene>
<accession>A0AAN9XWU3</accession>
<proteinExistence type="predicted"/>
<dbReference type="Proteomes" id="UP001386955">
    <property type="component" value="Unassembled WGS sequence"/>
</dbReference>
<name>A0AAN9XWU3_PSOTE</name>